<dbReference type="EMBL" id="JAPEUY010000015">
    <property type="protein sequence ID" value="KAJ4365828.1"/>
    <property type="molecule type" value="Genomic_DNA"/>
</dbReference>
<evidence type="ECO:0000313" key="2">
    <source>
        <dbReference type="EMBL" id="KAJ4365828.1"/>
    </source>
</evidence>
<dbReference type="Proteomes" id="UP001140560">
    <property type="component" value="Unassembled WGS sequence"/>
</dbReference>
<proteinExistence type="predicted"/>
<sequence length="222" mass="24743">MKPMHFVGHNELAEYHNAPTFQDFEHLKVAQKDDAQLKARIRHLRLLSRILAFAISLAVLVPITMTLVKFLTTKNTYRDVITTSTGETASRTAWAHNSKTWPTFVYFGVAVVSALLDFGTVISYMFGGVEQANAASHVASVFSWIIMVGNFVVWTVAAAMYRVEKNRNGKSNDLWGWTCSAGARAIQKEFAGEVDFSRYCTVQHLDVCEGEVEEESEAAVEA</sequence>
<dbReference type="PANTHER" id="PTHR42069:SF1">
    <property type="entry name" value="MARVEL DOMAIN-CONTAINING PROTEIN"/>
    <property type="match status" value="1"/>
</dbReference>
<feature type="transmembrane region" description="Helical" evidence="1">
    <location>
        <begin position="138"/>
        <end position="161"/>
    </location>
</feature>
<dbReference type="AlphaFoldDB" id="A0A9W9CJR4"/>
<comment type="caution">
    <text evidence="2">The sequence shown here is derived from an EMBL/GenBank/DDBJ whole genome shotgun (WGS) entry which is preliminary data.</text>
</comment>
<keyword evidence="1" id="KW-1133">Transmembrane helix</keyword>
<keyword evidence="1" id="KW-0812">Transmembrane</keyword>
<feature type="transmembrane region" description="Helical" evidence="1">
    <location>
        <begin position="46"/>
        <end position="68"/>
    </location>
</feature>
<organism evidence="2 3">
    <name type="scientific">Neocucurbitaria cava</name>
    <dbReference type="NCBI Taxonomy" id="798079"/>
    <lineage>
        <taxon>Eukaryota</taxon>
        <taxon>Fungi</taxon>
        <taxon>Dikarya</taxon>
        <taxon>Ascomycota</taxon>
        <taxon>Pezizomycotina</taxon>
        <taxon>Dothideomycetes</taxon>
        <taxon>Pleosporomycetidae</taxon>
        <taxon>Pleosporales</taxon>
        <taxon>Pleosporineae</taxon>
        <taxon>Cucurbitariaceae</taxon>
        <taxon>Neocucurbitaria</taxon>
    </lineage>
</organism>
<protein>
    <submittedName>
        <fullName evidence="2">Uncharacterized protein</fullName>
    </submittedName>
</protein>
<accession>A0A9W9CJR4</accession>
<reference evidence="2" key="1">
    <citation type="submission" date="2022-10" db="EMBL/GenBank/DDBJ databases">
        <title>Tapping the CABI collections for fungal endophytes: first genome assemblies for Collariella, Neodidymelliopsis, Ascochyta clinopodiicola, Didymella pomorum, Didymosphaeria variabile, Neocosmospora piperis and Neocucurbitaria cava.</title>
        <authorList>
            <person name="Hill R."/>
        </authorList>
    </citation>
    <scope>NUCLEOTIDE SEQUENCE</scope>
    <source>
        <strain evidence="2">IMI 356814</strain>
    </source>
</reference>
<keyword evidence="1" id="KW-0472">Membrane</keyword>
<evidence type="ECO:0000256" key="1">
    <source>
        <dbReference type="SAM" id="Phobius"/>
    </source>
</evidence>
<dbReference type="PANTHER" id="PTHR42069">
    <property type="entry name" value="HYPHAL ANASTAMOSIS-8 PROTEIN"/>
    <property type="match status" value="1"/>
</dbReference>
<keyword evidence="3" id="KW-1185">Reference proteome</keyword>
<gene>
    <name evidence="2" type="ORF">N0V83_008449</name>
</gene>
<name>A0A9W9CJR4_9PLEO</name>
<evidence type="ECO:0000313" key="3">
    <source>
        <dbReference type="Proteomes" id="UP001140560"/>
    </source>
</evidence>
<dbReference type="OrthoDB" id="5371583at2759"/>
<feature type="transmembrane region" description="Helical" evidence="1">
    <location>
        <begin position="104"/>
        <end position="126"/>
    </location>
</feature>